<feature type="transmembrane region" description="Helical" evidence="9">
    <location>
        <begin position="77"/>
        <end position="98"/>
    </location>
</feature>
<evidence type="ECO:0000256" key="1">
    <source>
        <dbReference type="ARBA" id="ARBA00004651"/>
    </source>
</evidence>
<dbReference type="PANTHER" id="PTHR21421:SF29">
    <property type="entry name" value="GUSTATORY RECEPTOR 5A FOR TREHALOSE-RELATED"/>
    <property type="match status" value="1"/>
</dbReference>
<feature type="transmembrane region" description="Helical" evidence="9">
    <location>
        <begin position="155"/>
        <end position="174"/>
    </location>
</feature>
<name>A0A7R9I1H1_9NEOP</name>
<evidence type="ECO:0000256" key="2">
    <source>
        <dbReference type="ARBA" id="ARBA00005327"/>
    </source>
</evidence>
<dbReference type="GO" id="GO:0005886">
    <property type="term" value="C:plasma membrane"/>
    <property type="evidence" value="ECO:0007669"/>
    <property type="project" value="UniProtKB-SubCell"/>
</dbReference>
<comment type="subcellular location">
    <subcellularLocation>
        <location evidence="1">Cell membrane</location>
        <topology evidence="1">Multi-pass membrane protein</topology>
    </subcellularLocation>
</comment>
<feature type="transmembrane region" description="Helical" evidence="9">
    <location>
        <begin position="217"/>
        <end position="240"/>
    </location>
</feature>
<sequence>MAEQYIWEDIPEEVANDPYALQRPQYKEKSAKNKNSFLVAIRSAMIAGQCFALLPVYGITSGDASALRFRWLSLRTVYSLFMSGGSLMSAVFCFMKMTNDGYSFSNFACTFFFACASVTVLLFLRLATRWPEVARRWEMVELAMRDYGYPRRMRLKLTSLTVVVLVIAAGEHLLSNVKKIERGWLCSNGGPDVVRSYFVNNYSHVFGFTRYSHWKGAAVIFVNLVATFIWNYVDLFLILISLSVAQRFRQINALLFRVKGKELGRLNLEEVNPSLRGGRVGNHLGKTTPSSPDRDSTLDLPVLGSRAQHD</sequence>
<protein>
    <recommendedName>
        <fullName evidence="11">Gustatory receptor</fullName>
    </recommendedName>
</protein>
<evidence type="ECO:0000256" key="4">
    <source>
        <dbReference type="ARBA" id="ARBA00022692"/>
    </source>
</evidence>
<keyword evidence="7" id="KW-0675">Receptor</keyword>
<evidence type="ECO:0000256" key="5">
    <source>
        <dbReference type="ARBA" id="ARBA00022989"/>
    </source>
</evidence>
<gene>
    <name evidence="10" type="ORF">TBIB3V08_LOCUS6486</name>
</gene>
<dbReference type="InterPro" id="IPR009318">
    <property type="entry name" value="Gustatory_rcpt"/>
</dbReference>
<keyword evidence="6 9" id="KW-0472">Membrane</keyword>
<evidence type="ECO:0000256" key="8">
    <source>
        <dbReference type="SAM" id="MobiDB-lite"/>
    </source>
</evidence>
<keyword evidence="4 9" id="KW-0812">Transmembrane</keyword>
<proteinExistence type="inferred from homology"/>
<feature type="region of interest" description="Disordered" evidence="8">
    <location>
        <begin position="277"/>
        <end position="310"/>
    </location>
</feature>
<evidence type="ECO:0000256" key="6">
    <source>
        <dbReference type="ARBA" id="ARBA00023136"/>
    </source>
</evidence>
<evidence type="ECO:0000256" key="3">
    <source>
        <dbReference type="ARBA" id="ARBA00022475"/>
    </source>
</evidence>
<dbReference type="GO" id="GO:0008527">
    <property type="term" value="F:taste receptor activity"/>
    <property type="evidence" value="ECO:0007669"/>
    <property type="project" value="InterPro"/>
</dbReference>
<comment type="similarity">
    <text evidence="2">Belongs to the insect chemoreceptor superfamily. Gustatory receptor (GR) family. Gr5a subfamily.</text>
</comment>
<dbReference type="EMBL" id="OD566497">
    <property type="protein sequence ID" value="CAD7444096.1"/>
    <property type="molecule type" value="Genomic_DNA"/>
</dbReference>
<dbReference type="GO" id="GO:0050916">
    <property type="term" value="P:sensory perception of sweet taste"/>
    <property type="evidence" value="ECO:0007669"/>
    <property type="project" value="UniProtKB-ARBA"/>
</dbReference>
<evidence type="ECO:0000256" key="7">
    <source>
        <dbReference type="ARBA" id="ARBA00023170"/>
    </source>
</evidence>
<dbReference type="PANTHER" id="PTHR21421">
    <property type="entry name" value="GUSTATORY RECEPTOR"/>
    <property type="match status" value="1"/>
</dbReference>
<feature type="transmembrane region" description="Helical" evidence="9">
    <location>
        <begin position="37"/>
        <end position="57"/>
    </location>
</feature>
<evidence type="ECO:0008006" key="11">
    <source>
        <dbReference type="Google" id="ProtNLM"/>
    </source>
</evidence>
<evidence type="ECO:0000256" key="9">
    <source>
        <dbReference type="SAM" id="Phobius"/>
    </source>
</evidence>
<accession>A0A7R9I1H1</accession>
<keyword evidence="5 9" id="KW-1133">Transmembrane helix</keyword>
<organism evidence="10">
    <name type="scientific">Timema bartmani</name>
    <dbReference type="NCBI Taxonomy" id="61472"/>
    <lineage>
        <taxon>Eukaryota</taxon>
        <taxon>Metazoa</taxon>
        <taxon>Ecdysozoa</taxon>
        <taxon>Arthropoda</taxon>
        <taxon>Hexapoda</taxon>
        <taxon>Insecta</taxon>
        <taxon>Pterygota</taxon>
        <taxon>Neoptera</taxon>
        <taxon>Polyneoptera</taxon>
        <taxon>Phasmatodea</taxon>
        <taxon>Timematodea</taxon>
        <taxon>Timematoidea</taxon>
        <taxon>Timematidae</taxon>
        <taxon>Timema</taxon>
    </lineage>
</organism>
<reference evidence="10" key="1">
    <citation type="submission" date="2020-11" db="EMBL/GenBank/DDBJ databases">
        <authorList>
            <person name="Tran Van P."/>
        </authorList>
    </citation>
    <scope>NUCLEOTIDE SEQUENCE</scope>
</reference>
<dbReference type="Pfam" id="PF06151">
    <property type="entry name" value="Trehalose_recp"/>
    <property type="match status" value="1"/>
</dbReference>
<dbReference type="AlphaFoldDB" id="A0A7R9I1H1"/>
<feature type="transmembrane region" description="Helical" evidence="9">
    <location>
        <begin position="104"/>
        <end position="127"/>
    </location>
</feature>
<keyword evidence="3" id="KW-1003">Cell membrane</keyword>
<evidence type="ECO:0000313" key="10">
    <source>
        <dbReference type="EMBL" id="CAD7444096.1"/>
    </source>
</evidence>